<dbReference type="KEGG" id="spph:KFK14_09305"/>
<dbReference type="EMBL" id="CP073910">
    <property type="protein sequence ID" value="QUT07568.1"/>
    <property type="molecule type" value="Genomic_DNA"/>
</dbReference>
<evidence type="ECO:0000313" key="2">
    <source>
        <dbReference type="Proteomes" id="UP000681425"/>
    </source>
</evidence>
<keyword evidence="2" id="KW-1185">Reference proteome</keyword>
<gene>
    <name evidence="1" type="ORF">KFK14_09305</name>
</gene>
<accession>A0A975KA12</accession>
<dbReference type="RefSeq" id="WP_164975554.1">
    <property type="nucleotide sequence ID" value="NZ_CP073910.1"/>
</dbReference>
<name>A0A975KA12_9SPHN</name>
<organism evidence="1 2">
    <name type="scientific">Sphingobium phenoxybenzoativorans</name>
    <dbReference type="NCBI Taxonomy" id="1592790"/>
    <lineage>
        <taxon>Bacteria</taxon>
        <taxon>Pseudomonadati</taxon>
        <taxon>Pseudomonadota</taxon>
        <taxon>Alphaproteobacteria</taxon>
        <taxon>Sphingomonadales</taxon>
        <taxon>Sphingomonadaceae</taxon>
        <taxon>Sphingobium</taxon>
    </lineage>
</organism>
<reference evidence="1" key="1">
    <citation type="submission" date="2021-04" db="EMBL/GenBank/DDBJ databases">
        <title>Isolation of p-tert-butylphenol degrading bacteria Sphingobium phenoxybenzoativorans Tas13 from active sludge.</title>
        <authorList>
            <person name="Li Y."/>
        </authorList>
    </citation>
    <scope>NUCLEOTIDE SEQUENCE</scope>
    <source>
        <strain evidence="1">Tas13</strain>
    </source>
</reference>
<dbReference type="AlphaFoldDB" id="A0A975KA12"/>
<protein>
    <submittedName>
        <fullName evidence="1">Uncharacterized protein</fullName>
    </submittedName>
</protein>
<proteinExistence type="predicted"/>
<evidence type="ECO:0000313" key="1">
    <source>
        <dbReference type="EMBL" id="QUT07568.1"/>
    </source>
</evidence>
<dbReference type="Proteomes" id="UP000681425">
    <property type="component" value="Chromosome"/>
</dbReference>
<sequence>MSPISQALQNFRVVLTLHEADGSLYEAALTPIEASILVSEIANALAEGDRQIVASTRGSGDER</sequence>